<feature type="compositionally biased region" description="Polar residues" evidence="1">
    <location>
        <begin position="122"/>
        <end position="132"/>
    </location>
</feature>
<evidence type="ECO:0000313" key="3">
    <source>
        <dbReference type="Proteomes" id="UP001642720"/>
    </source>
</evidence>
<sequence>MSPLQFFVANTNKLRGAMPTIHQTMKQVLGTGAWHQMTALGPVAGQVPVQPTLAGAGGTSIRILASPCSTRVVESLSEPIKQSIFISPRIQAVAPRHQVQILAVVRAPANACPGRRDDAATSRPQTLTDSPNSTVPGLVPVLVLPHLFARSPLFSV</sequence>
<feature type="region of interest" description="Disordered" evidence="1">
    <location>
        <begin position="111"/>
        <end position="132"/>
    </location>
</feature>
<proteinExistence type="predicted"/>
<protein>
    <submittedName>
        <fullName evidence="2">Uncharacterized protein</fullName>
    </submittedName>
</protein>
<evidence type="ECO:0000256" key="1">
    <source>
        <dbReference type="SAM" id="MobiDB-lite"/>
    </source>
</evidence>
<evidence type="ECO:0000313" key="2">
    <source>
        <dbReference type="EMBL" id="TFB00709.1"/>
    </source>
</evidence>
<dbReference type="Proteomes" id="UP001642720">
    <property type="component" value="Unassembled WGS sequence"/>
</dbReference>
<reference evidence="2 3" key="1">
    <citation type="submission" date="2018-01" db="EMBL/GenBank/DDBJ databases">
        <title>Genome characterization of the sugarcane-associated fungus Trichoderma ghanense CCMA-1212 and their application in lignocelulose bioconversion.</title>
        <authorList>
            <person name="Steindorff A.S."/>
            <person name="Mendes T.D."/>
            <person name="Vilela E.S.D."/>
            <person name="Rodrigues D.S."/>
            <person name="Formighieri E.F."/>
            <person name="Melo I.S."/>
            <person name="Favaro L.C.L."/>
        </authorList>
    </citation>
    <scope>NUCLEOTIDE SEQUENCE [LARGE SCALE GENOMIC DNA]</scope>
    <source>
        <strain evidence="2 3">CCMA-1212</strain>
    </source>
</reference>
<dbReference type="RefSeq" id="XP_073556910.1">
    <property type="nucleotide sequence ID" value="XM_073704621.1"/>
</dbReference>
<comment type="caution">
    <text evidence="2">The sequence shown here is derived from an EMBL/GenBank/DDBJ whole genome shotgun (WGS) entry which is preliminary data.</text>
</comment>
<organism evidence="2 3">
    <name type="scientific">Trichoderma ghanense</name>
    <dbReference type="NCBI Taxonomy" id="65468"/>
    <lineage>
        <taxon>Eukaryota</taxon>
        <taxon>Fungi</taxon>
        <taxon>Dikarya</taxon>
        <taxon>Ascomycota</taxon>
        <taxon>Pezizomycotina</taxon>
        <taxon>Sordariomycetes</taxon>
        <taxon>Hypocreomycetidae</taxon>
        <taxon>Hypocreales</taxon>
        <taxon>Hypocreaceae</taxon>
        <taxon>Trichoderma</taxon>
    </lineage>
</organism>
<dbReference type="GeneID" id="300579071"/>
<dbReference type="EMBL" id="PPTA01000010">
    <property type="protein sequence ID" value="TFB00709.1"/>
    <property type="molecule type" value="Genomic_DNA"/>
</dbReference>
<keyword evidence="3" id="KW-1185">Reference proteome</keyword>
<name>A0ABY2GYF0_9HYPO</name>
<accession>A0ABY2GYF0</accession>
<gene>
    <name evidence="2" type="ORF">CCMA1212_007453</name>
</gene>